<accession>A0A0D2ITA9</accession>
<dbReference type="Proteomes" id="UP000054498">
    <property type="component" value="Unassembled WGS sequence"/>
</dbReference>
<evidence type="ECO:0000256" key="1">
    <source>
        <dbReference type="ARBA" id="ARBA00023125"/>
    </source>
</evidence>
<feature type="non-terminal residue" evidence="2">
    <location>
        <position position="149"/>
    </location>
</feature>
<dbReference type="Gene3D" id="1.10.150.130">
    <property type="match status" value="1"/>
</dbReference>
<keyword evidence="1" id="KW-0238">DNA-binding</keyword>
<name>A0A0D2ITA9_9CHLO</name>
<dbReference type="AlphaFoldDB" id="A0A0D2ITA9"/>
<keyword evidence="3" id="KW-1185">Reference proteome</keyword>
<feature type="non-terminal residue" evidence="2">
    <location>
        <position position="1"/>
    </location>
</feature>
<evidence type="ECO:0000313" key="2">
    <source>
        <dbReference type="EMBL" id="KIY91272.1"/>
    </source>
</evidence>
<evidence type="ECO:0000313" key="3">
    <source>
        <dbReference type="Proteomes" id="UP000054498"/>
    </source>
</evidence>
<dbReference type="GO" id="GO:0003677">
    <property type="term" value="F:DNA binding"/>
    <property type="evidence" value="ECO:0007669"/>
    <property type="project" value="UniProtKB-KW"/>
</dbReference>
<gene>
    <name evidence="2" type="ORF">MNEG_16692</name>
</gene>
<sequence>RQRQGRRAVPATQWDVQRLQPQGVKQRLAAFRKKAFAPATLAQRSSVWRQFSLFCEAGGRKASPTAKRVAEYVMLMVEYDHRMPTITAAVSHLEHCALERGLPALKADPLVREVLKAAAREAPGDVQQALPLPVELLRKMLRRLRREPG</sequence>
<proteinExistence type="predicted"/>
<dbReference type="EMBL" id="KK106876">
    <property type="protein sequence ID" value="KIY91272.1"/>
    <property type="molecule type" value="Genomic_DNA"/>
</dbReference>
<reference evidence="2 3" key="1">
    <citation type="journal article" date="2013" name="BMC Genomics">
        <title>Reconstruction of the lipid metabolism for the microalga Monoraphidium neglectum from its genome sequence reveals characteristics suitable for biofuel production.</title>
        <authorList>
            <person name="Bogen C."/>
            <person name="Al-Dilaimi A."/>
            <person name="Albersmeier A."/>
            <person name="Wichmann J."/>
            <person name="Grundmann M."/>
            <person name="Rupp O."/>
            <person name="Lauersen K.J."/>
            <person name="Blifernez-Klassen O."/>
            <person name="Kalinowski J."/>
            <person name="Goesmann A."/>
            <person name="Mussgnug J.H."/>
            <person name="Kruse O."/>
        </authorList>
    </citation>
    <scope>NUCLEOTIDE SEQUENCE [LARGE SCALE GENOMIC DNA]</scope>
    <source>
        <strain evidence="2 3">SAG 48.87</strain>
    </source>
</reference>
<organism evidence="2 3">
    <name type="scientific">Monoraphidium neglectum</name>
    <dbReference type="NCBI Taxonomy" id="145388"/>
    <lineage>
        <taxon>Eukaryota</taxon>
        <taxon>Viridiplantae</taxon>
        <taxon>Chlorophyta</taxon>
        <taxon>core chlorophytes</taxon>
        <taxon>Chlorophyceae</taxon>
        <taxon>CS clade</taxon>
        <taxon>Sphaeropleales</taxon>
        <taxon>Selenastraceae</taxon>
        <taxon>Monoraphidium</taxon>
    </lineage>
</organism>
<dbReference type="SUPFAM" id="SSF47823">
    <property type="entry name" value="lambda integrase-like, N-terminal domain"/>
    <property type="match status" value="1"/>
</dbReference>
<dbReference type="KEGG" id="mng:MNEG_16692"/>
<dbReference type="GeneID" id="25734477"/>
<dbReference type="RefSeq" id="XP_013890292.1">
    <property type="nucleotide sequence ID" value="XM_014034838.1"/>
</dbReference>
<protein>
    <submittedName>
        <fullName evidence="2">Uncharacterized protein</fullName>
    </submittedName>
</protein>
<dbReference type="InterPro" id="IPR010998">
    <property type="entry name" value="Integrase_recombinase_N"/>
</dbReference>